<comment type="caution">
    <text evidence="2">The sequence shown here is derived from an EMBL/GenBank/DDBJ whole genome shotgun (WGS) entry which is preliminary data.</text>
</comment>
<sequence>MQNWVRTRYYAPALGWAVVILIGTLLPANALPPAPEWDFLTFDSLVHAIIFGTQLFLLLWALHKDPSVTLSSLTIFLAFLAVVSFGVGTEFLQGAMPFGRVTSPVDAISNAVGGVFGLAFWGLSRRF</sequence>
<reference evidence="3" key="1">
    <citation type="journal article" date="2019" name="Int. J. Syst. Evol. Microbiol.">
        <title>The Global Catalogue of Microorganisms (GCM) 10K type strain sequencing project: providing services to taxonomists for standard genome sequencing and annotation.</title>
        <authorList>
            <consortium name="The Broad Institute Genomics Platform"/>
            <consortium name="The Broad Institute Genome Sequencing Center for Infectious Disease"/>
            <person name="Wu L."/>
            <person name="Ma J."/>
        </authorList>
    </citation>
    <scope>NUCLEOTIDE SEQUENCE [LARGE SCALE GENOMIC DNA]</scope>
    <source>
        <strain evidence="3">JCM 17917</strain>
    </source>
</reference>
<evidence type="ECO:0000313" key="2">
    <source>
        <dbReference type="EMBL" id="GAA4312063.1"/>
    </source>
</evidence>
<keyword evidence="1" id="KW-0472">Membrane</keyword>
<gene>
    <name evidence="2" type="ORF">GCM10023183_30970</name>
</gene>
<name>A0ABP8FVT7_9BACT</name>
<feature type="transmembrane region" description="Helical" evidence="1">
    <location>
        <begin position="68"/>
        <end position="87"/>
    </location>
</feature>
<dbReference type="PANTHER" id="PTHR28008:SF1">
    <property type="entry name" value="DOMAIN PROTEIN, PUTATIVE (AFU_ORTHOLOGUE AFUA_3G10980)-RELATED"/>
    <property type="match status" value="1"/>
</dbReference>
<accession>A0ABP8FVT7</accession>
<keyword evidence="1" id="KW-1133">Transmembrane helix</keyword>
<keyword evidence="1" id="KW-0812">Transmembrane</keyword>
<keyword evidence="3" id="KW-1185">Reference proteome</keyword>
<dbReference type="Proteomes" id="UP001501844">
    <property type="component" value="Unassembled WGS sequence"/>
</dbReference>
<dbReference type="PANTHER" id="PTHR28008">
    <property type="entry name" value="DOMAIN PROTEIN, PUTATIVE (AFU_ORTHOLOGUE AFUA_3G10980)-RELATED"/>
    <property type="match status" value="1"/>
</dbReference>
<evidence type="ECO:0008006" key="4">
    <source>
        <dbReference type="Google" id="ProtNLM"/>
    </source>
</evidence>
<organism evidence="2 3">
    <name type="scientific">Nibribacter koreensis</name>
    <dbReference type="NCBI Taxonomy" id="1084519"/>
    <lineage>
        <taxon>Bacteria</taxon>
        <taxon>Pseudomonadati</taxon>
        <taxon>Bacteroidota</taxon>
        <taxon>Cytophagia</taxon>
        <taxon>Cytophagales</taxon>
        <taxon>Hymenobacteraceae</taxon>
        <taxon>Nibribacter</taxon>
    </lineage>
</organism>
<protein>
    <recommendedName>
        <fullName evidence="4">VanZ-like domain-containing protein</fullName>
    </recommendedName>
</protein>
<feature type="transmembrane region" description="Helical" evidence="1">
    <location>
        <begin position="107"/>
        <end position="124"/>
    </location>
</feature>
<evidence type="ECO:0000313" key="3">
    <source>
        <dbReference type="Proteomes" id="UP001501844"/>
    </source>
</evidence>
<proteinExistence type="predicted"/>
<feature type="transmembrane region" description="Helical" evidence="1">
    <location>
        <begin position="40"/>
        <end position="61"/>
    </location>
</feature>
<evidence type="ECO:0000256" key="1">
    <source>
        <dbReference type="SAM" id="Phobius"/>
    </source>
</evidence>
<dbReference type="EMBL" id="BAABGX010000003">
    <property type="protein sequence ID" value="GAA4312063.1"/>
    <property type="molecule type" value="Genomic_DNA"/>
</dbReference>